<sequence length="110" mass="12569">MPDLYRHSALHPHHAACGQSARGCDVFFACSSKVLLAKRTLRTFITFGSVFEKLTNLVQVFKAGQDEFMNCEIFENLKSARKQTTAWKEQYNTVRPHSSLGYRTPRDLSE</sequence>
<proteinExistence type="predicted"/>
<dbReference type="InterPro" id="IPR001584">
    <property type="entry name" value="Integrase_cat-core"/>
</dbReference>
<organism evidence="2 3">
    <name type="scientific">Gimesia benthica</name>
    <dbReference type="NCBI Taxonomy" id="2608982"/>
    <lineage>
        <taxon>Bacteria</taxon>
        <taxon>Pseudomonadati</taxon>
        <taxon>Planctomycetota</taxon>
        <taxon>Planctomycetia</taxon>
        <taxon>Planctomycetales</taxon>
        <taxon>Planctomycetaceae</taxon>
        <taxon>Gimesia</taxon>
    </lineage>
</organism>
<reference evidence="2 3" key="1">
    <citation type="submission" date="2019-09" db="EMBL/GenBank/DDBJ databases">
        <title>Gimesia benthica sp. nov., a novel bacterium isolated from deep-sea water of the Northwest Indian Ocean.</title>
        <authorList>
            <person name="Dai X."/>
        </authorList>
    </citation>
    <scope>NUCLEOTIDE SEQUENCE [LARGE SCALE GENOMIC DNA]</scope>
    <source>
        <strain evidence="2 3">E7</strain>
    </source>
</reference>
<evidence type="ECO:0000313" key="2">
    <source>
        <dbReference type="EMBL" id="QGQ25633.1"/>
    </source>
</evidence>
<dbReference type="Proteomes" id="UP000427281">
    <property type="component" value="Chromosome"/>
</dbReference>
<accession>A0A6I6AGB0</accession>
<dbReference type="EMBL" id="CP043930">
    <property type="protein sequence ID" value="QGQ25633.1"/>
    <property type="molecule type" value="Genomic_DNA"/>
</dbReference>
<evidence type="ECO:0000259" key="1">
    <source>
        <dbReference type="Pfam" id="PF13683"/>
    </source>
</evidence>
<gene>
    <name evidence="2" type="ORF">F1728_24415</name>
</gene>
<dbReference type="Pfam" id="PF13683">
    <property type="entry name" value="rve_3"/>
    <property type="match status" value="1"/>
</dbReference>
<feature type="domain" description="Integrase catalytic" evidence="1">
    <location>
        <begin position="65"/>
        <end position="105"/>
    </location>
</feature>
<dbReference type="AlphaFoldDB" id="A0A6I6AGB0"/>
<dbReference type="GO" id="GO:0015074">
    <property type="term" value="P:DNA integration"/>
    <property type="evidence" value="ECO:0007669"/>
    <property type="project" value="InterPro"/>
</dbReference>
<evidence type="ECO:0000313" key="3">
    <source>
        <dbReference type="Proteomes" id="UP000427281"/>
    </source>
</evidence>
<name>A0A6I6AGB0_9PLAN</name>
<keyword evidence="3" id="KW-1185">Reference proteome</keyword>
<protein>
    <submittedName>
        <fullName evidence="2">Transposase</fullName>
    </submittedName>
</protein>
<dbReference type="KEGG" id="gim:F1728_24415"/>